<dbReference type="Proteomes" id="UP000505306">
    <property type="component" value="Chromosome"/>
</dbReference>
<dbReference type="AlphaFoldDB" id="A0A6G6GK06"/>
<protein>
    <submittedName>
        <fullName evidence="1">Uncharacterized protein</fullName>
    </submittedName>
</protein>
<organism evidence="1 2">
    <name type="scientific">Rasiella rasia</name>
    <dbReference type="NCBI Taxonomy" id="2744027"/>
    <lineage>
        <taxon>Bacteria</taxon>
        <taxon>Pseudomonadati</taxon>
        <taxon>Bacteroidota</taxon>
        <taxon>Flavobacteriia</taxon>
        <taxon>Flavobacteriales</taxon>
        <taxon>Flavobacteriaceae</taxon>
        <taxon>Rasiella</taxon>
    </lineage>
</organism>
<sequence>MSNYRGTTHFIKMFDNRMQRGIIRFFENGMTIPEPTINARTGFVTLNYHQQEFINIIQTLRYEKPLYCHFLDYRTNHGFISTSREEVGDEE</sequence>
<dbReference type="KEGG" id="mgel:G5B37_04685"/>
<dbReference type="EMBL" id="CP049057">
    <property type="protein sequence ID" value="QIE58882.1"/>
    <property type="molecule type" value="Genomic_DNA"/>
</dbReference>
<evidence type="ECO:0000313" key="2">
    <source>
        <dbReference type="Proteomes" id="UP000505306"/>
    </source>
</evidence>
<reference evidence="1 2" key="1">
    <citation type="submission" date="2020-02" db="EMBL/GenBank/DDBJ databases">
        <title>Complete genome sequence of Flavobacteriaceae bacterium.</title>
        <authorList>
            <person name="Kim S.-J."/>
            <person name="Kim Y.-S."/>
            <person name="Kim K.-H."/>
        </authorList>
    </citation>
    <scope>NUCLEOTIDE SEQUENCE [LARGE SCALE GENOMIC DNA]</scope>
    <source>
        <strain evidence="1 2">RR4-40</strain>
    </source>
</reference>
<gene>
    <name evidence="1" type="ORF">G5B37_04685</name>
</gene>
<proteinExistence type="predicted"/>
<name>A0A6G6GK06_9FLAO</name>
<evidence type="ECO:0000313" key="1">
    <source>
        <dbReference type="EMBL" id="QIE58882.1"/>
    </source>
</evidence>
<keyword evidence="2" id="KW-1185">Reference proteome</keyword>
<accession>A0A6G6GK06</accession>
<dbReference type="RefSeq" id="WP_164678911.1">
    <property type="nucleotide sequence ID" value="NZ_CP049057.1"/>
</dbReference>